<protein>
    <submittedName>
        <fullName evidence="1">Conjugal transfer pilus assembly protein TraH</fullName>
    </submittedName>
</protein>
<reference evidence="1 2" key="1">
    <citation type="submission" date="2014-02" db="EMBL/GenBank/DDBJ databases">
        <title>Draft genome sequence of Rickettsia buchneri sp. nov. ISO7T.</title>
        <authorList>
            <person name="Felsheim R.F."/>
            <person name="Kurtti T.J."/>
            <person name="Munderloh U.G."/>
        </authorList>
    </citation>
    <scope>NUCLEOTIDE SEQUENCE [LARGE SCALE GENOMIC DNA]</scope>
    <source>
        <strain evidence="1 2">ISO7</strain>
    </source>
</reference>
<sequence length="446" mass="49488">MLVIMGNKFSNTQCYIKHVIHILIIMLLLQTSTSYGWNIQDVFEGMSVNITKPGSYQSQAAGYYAAGGLSLRTSKTAFNPIAITPPSLNMSCSGIDSYLGSFSIISGEELVQLMKNIGSQAKPYAFSLGLKTFAPQMENALKDLRNLAMEMNQFAKSDCEMTKAVFASILPKDSAMRESVCKELQSSSGFDYFAAGKRCKNDLEQKQALLSIQNKDPELMLTNYNIFTKAAEKANIPTELRNAIMSMTGTIIVRDKNVYFFESLAQDEKSWISHLKGGESASMYSCDNIACLNPSIKRNMTITPEQSYQGKAKTKLDALKSKLASNNEFSNADINFLSSIGEAFPIYDYITLEAISGVTILDSSSELVASYSLLQHLKEVVSEVRKALTMLQSKQVADHHLTAYLKALDRVQLFAQEKWSNMLTSSDQIDRRARLIEQHLVAKARG</sequence>
<dbReference type="Proteomes" id="UP000027161">
    <property type="component" value="Unassembled WGS sequence"/>
</dbReference>
<dbReference type="InterPro" id="IPR010927">
    <property type="entry name" value="T4SS_TraH"/>
</dbReference>
<dbReference type="Pfam" id="PF06122">
    <property type="entry name" value="TraH"/>
    <property type="match status" value="1"/>
</dbReference>
<name>A0A8E0WMA6_9RICK</name>
<dbReference type="AlphaFoldDB" id="A0A8E0WMA6"/>
<proteinExistence type="predicted"/>
<organism evidence="1 2">
    <name type="scientific">Rickettsia tamurae subsp. buchneri</name>
    <dbReference type="NCBI Taxonomy" id="1462938"/>
    <lineage>
        <taxon>Bacteria</taxon>
        <taxon>Pseudomonadati</taxon>
        <taxon>Pseudomonadota</taxon>
        <taxon>Alphaproteobacteria</taxon>
        <taxon>Rickettsiales</taxon>
        <taxon>Rickettsiaceae</taxon>
        <taxon>Rickettsieae</taxon>
        <taxon>Rickettsia</taxon>
        <taxon>spotted fever group</taxon>
    </lineage>
</organism>
<gene>
    <name evidence="1" type="ORF">REISMN_02640</name>
</gene>
<keyword evidence="2" id="KW-1185">Reference proteome</keyword>
<accession>A0A8E0WMA6</accession>
<comment type="caution">
    <text evidence="1">The sequence shown here is derived from an EMBL/GenBank/DDBJ whole genome shotgun (WGS) entry which is preliminary data.</text>
</comment>
<dbReference type="EMBL" id="JFKF01000046">
    <property type="protein sequence ID" value="KDO03251.1"/>
    <property type="molecule type" value="Genomic_DNA"/>
</dbReference>
<evidence type="ECO:0000313" key="2">
    <source>
        <dbReference type="Proteomes" id="UP000027161"/>
    </source>
</evidence>
<evidence type="ECO:0000313" key="1">
    <source>
        <dbReference type="EMBL" id="KDO03251.1"/>
    </source>
</evidence>